<dbReference type="SUPFAM" id="SSF53335">
    <property type="entry name" value="S-adenosyl-L-methionine-dependent methyltransferases"/>
    <property type="match status" value="1"/>
</dbReference>
<evidence type="ECO:0000313" key="4">
    <source>
        <dbReference type="EMBL" id="NJR80900.1"/>
    </source>
</evidence>
<keyword evidence="1 4" id="KW-0489">Methyltransferase</keyword>
<name>A0ABX1CY65_9SPHN</name>
<evidence type="ECO:0000256" key="1">
    <source>
        <dbReference type="ARBA" id="ARBA00022603"/>
    </source>
</evidence>
<evidence type="ECO:0000256" key="3">
    <source>
        <dbReference type="ARBA" id="ARBA00022691"/>
    </source>
</evidence>
<comment type="caution">
    <text evidence="4">The sequence shown here is derived from an EMBL/GenBank/DDBJ whole genome shotgun (WGS) entry which is preliminary data.</text>
</comment>
<dbReference type="GO" id="GO:0032259">
    <property type="term" value="P:methylation"/>
    <property type="evidence" value="ECO:0007669"/>
    <property type="project" value="UniProtKB-KW"/>
</dbReference>
<gene>
    <name evidence="4" type="ORF">HBH26_20290</name>
</gene>
<dbReference type="Proteomes" id="UP000732399">
    <property type="component" value="Unassembled WGS sequence"/>
</dbReference>
<evidence type="ECO:0000256" key="2">
    <source>
        <dbReference type="ARBA" id="ARBA00022679"/>
    </source>
</evidence>
<dbReference type="InterPro" id="IPR002935">
    <property type="entry name" value="SAM_O-MeTrfase"/>
</dbReference>
<dbReference type="EMBL" id="JAAVJH010000047">
    <property type="protein sequence ID" value="NJR80900.1"/>
    <property type="molecule type" value="Genomic_DNA"/>
</dbReference>
<dbReference type="CDD" id="cd02440">
    <property type="entry name" value="AdoMet_MTases"/>
    <property type="match status" value="1"/>
</dbReference>
<dbReference type="PROSITE" id="PS51682">
    <property type="entry name" value="SAM_OMT_I"/>
    <property type="match status" value="1"/>
</dbReference>
<dbReference type="RefSeq" id="WP_168136368.1">
    <property type="nucleotide sequence ID" value="NZ_JAAVJH010000047.1"/>
</dbReference>
<keyword evidence="5" id="KW-1185">Reference proteome</keyword>
<dbReference type="Gene3D" id="3.40.50.150">
    <property type="entry name" value="Vaccinia Virus protein VP39"/>
    <property type="match status" value="1"/>
</dbReference>
<dbReference type="InterPro" id="IPR029063">
    <property type="entry name" value="SAM-dependent_MTases_sf"/>
</dbReference>
<dbReference type="PANTHER" id="PTHR43167">
    <property type="entry name" value="PUTATIVE (AFU_ORTHOLOGUE AFUA_6G01830)-RELATED"/>
    <property type="match status" value="1"/>
</dbReference>
<reference evidence="4 5" key="1">
    <citation type="submission" date="2020-03" db="EMBL/GenBank/DDBJ databases">
        <authorList>
            <person name="Wang L."/>
            <person name="He N."/>
            <person name="Li Y."/>
            <person name="Fang Y."/>
            <person name="Zhang F."/>
        </authorList>
    </citation>
    <scope>NUCLEOTIDE SEQUENCE [LARGE SCALE GENOMIC DNA]</scope>
    <source>
        <strain evidence="4 5">36D10-4-7</strain>
    </source>
</reference>
<evidence type="ECO:0000313" key="5">
    <source>
        <dbReference type="Proteomes" id="UP000732399"/>
    </source>
</evidence>
<dbReference type="PANTHER" id="PTHR43167:SF1">
    <property type="entry name" value="PUTATIVE (AFU_ORTHOLOGUE AFUA_6G01830)-RELATED"/>
    <property type="match status" value="1"/>
</dbReference>
<protein>
    <submittedName>
        <fullName evidence="4">Methyltransferase</fullName>
    </submittedName>
</protein>
<proteinExistence type="predicted"/>
<accession>A0ABX1CY65</accession>
<keyword evidence="3" id="KW-0949">S-adenosyl-L-methionine</keyword>
<organism evidence="4 5">
    <name type="scientific">Sphingomonas corticis</name>
    <dbReference type="NCBI Taxonomy" id="2722791"/>
    <lineage>
        <taxon>Bacteria</taxon>
        <taxon>Pseudomonadati</taxon>
        <taxon>Pseudomonadota</taxon>
        <taxon>Alphaproteobacteria</taxon>
        <taxon>Sphingomonadales</taxon>
        <taxon>Sphingomonadaceae</taxon>
        <taxon>Sphingomonas</taxon>
    </lineage>
</organism>
<dbReference type="Pfam" id="PF13578">
    <property type="entry name" value="Methyltransf_24"/>
    <property type="match status" value="1"/>
</dbReference>
<keyword evidence="2" id="KW-0808">Transferase</keyword>
<sequence length="238" mass="25703">MCGVARSGERPTIGRVAETLAKLHRNAEAADAPYIEKVRDELQASGASLEQAAAQMIANERQDYRAAYKDHAAHFLSVTPGYGRFLYEMARATKATRIVEFGTSMGISTIYLAAALQDNGGGQLIGSEMEPTKVARARAHVQAAGLADLVEIREGDALETLRDLDSVIDLALIDGAWSLYLPVLKLIEPKLRPGAVILAENAFAEDYLDYVRAPANGYIAQTLPIDEGRGNEFAVRVG</sequence>
<dbReference type="GO" id="GO:0008168">
    <property type="term" value="F:methyltransferase activity"/>
    <property type="evidence" value="ECO:0007669"/>
    <property type="project" value="UniProtKB-KW"/>
</dbReference>